<organism evidence="2 3">
    <name type="scientific">Vanilla planifolia</name>
    <name type="common">Vanilla</name>
    <dbReference type="NCBI Taxonomy" id="51239"/>
    <lineage>
        <taxon>Eukaryota</taxon>
        <taxon>Viridiplantae</taxon>
        <taxon>Streptophyta</taxon>
        <taxon>Embryophyta</taxon>
        <taxon>Tracheophyta</taxon>
        <taxon>Spermatophyta</taxon>
        <taxon>Magnoliopsida</taxon>
        <taxon>Liliopsida</taxon>
        <taxon>Asparagales</taxon>
        <taxon>Orchidaceae</taxon>
        <taxon>Vanilloideae</taxon>
        <taxon>Vanilleae</taxon>
        <taxon>Vanilla</taxon>
    </lineage>
</organism>
<reference evidence="2 3" key="1">
    <citation type="journal article" date="2020" name="Nat. Food">
        <title>A phased Vanilla planifolia genome enables genetic improvement of flavour and production.</title>
        <authorList>
            <person name="Hasing T."/>
            <person name="Tang H."/>
            <person name="Brym M."/>
            <person name="Khazi F."/>
            <person name="Huang T."/>
            <person name="Chambers A.H."/>
        </authorList>
    </citation>
    <scope>NUCLEOTIDE SEQUENCE [LARGE SCALE GENOMIC DNA]</scope>
    <source>
        <tissue evidence="2">Leaf</tissue>
    </source>
</reference>
<evidence type="ECO:0000313" key="3">
    <source>
        <dbReference type="Proteomes" id="UP000639772"/>
    </source>
</evidence>
<feature type="region of interest" description="Disordered" evidence="1">
    <location>
        <begin position="49"/>
        <end position="79"/>
    </location>
</feature>
<dbReference type="EMBL" id="JADCNM010000002">
    <property type="protein sequence ID" value="KAG0494908.1"/>
    <property type="molecule type" value="Genomic_DNA"/>
</dbReference>
<proteinExistence type="predicted"/>
<name>A0A835RQJ2_VANPL</name>
<dbReference type="Proteomes" id="UP000639772">
    <property type="component" value="Unassembled WGS sequence"/>
</dbReference>
<accession>A0A835RQJ2</accession>
<comment type="caution">
    <text evidence="2">The sequence shown here is derived from an EMBL/GenBank/DDBJ whole genome shotgun (WGS) entry which is preliminary data.</text>
</comment>
<evidence type="ECO:0000256" key="1">
    <source>
        <dbReference type="SAM" id="MobiDB-lite"/>
    </source>
</evidence>
<gene>
    <name evidence="2" type="ORF">HPP92_005902</name>
</gene>
<evidence type="ECO:0000313" key="2">
    <source>
        <dbReference type="EMBL" id="KAG0494908.1"/>
    </source>
</evidence>
<feature type="compositionally biased region" description="Basic and acidic residues" evidence="1">
    <location>
        <begin position="70"/>
        <end position="79"/>
    </location>
</feature>
<protein>
    <submittedName>
        <fullName evidence="2">Uncharacterized protein</fullName>
    </submittedName>
</protein>
<dbReference type="AlphaFoldDB" id="A0A835RQJ2"/>
<sequence>MKCVNAALMMQPLQLEKTATEEKLTTATVLFEGNRQRWSIQIAMASRMRKKEEEETDDSAVAACSTKTTTRPDKSGRERSYGCRRGLVFCWFFIGFG</sequence>